<protein>
    <submittedName>
        <fullName evidence="10">Iron chelate uptake ABC transporter family permease subunit</fullName>
    </submittedName>
</protein>
<sequence>MNHTPGPAVATLPAATAERRPAGRPSPARRLTAVAVCCALVAVLVLTSLAVGAQTVPLARVWQVVWHDDGSPDAIIVWQLRVPRTALAVVVGAALALAGVVMQAITRNPLAEPGVVGVNSGASFAVVVAIAAFHVTDVSGYIWFAFAGAVLAALAVYSLTARASARGQHTRLVLAGTALSASLGACTGILTMFDTDTFDSYRFWVVGALQDRGTQVLTAVVPFAAAGALIALALGPSLNALALGEETGAALGLRVPWVRAAGFASIMLLCGASTAAAGPIAFVGLVVPHVLRLLLGPDLRRLLAYSVPGGAALLLVSDVVGRVVARPGELEVGIVTAFAGAPALLWLVVRHAGVRG</sequence>
<dbReference type="PANTHER" id="PTHR30472:SF1">
    <property type="entry name" value="FE(3+) DICITRATE TRANSPORT SYSTEM PERMEASE PROTEIN FECC-RELATED"/>
    <property type="match status" value="1"/>
</dbReference>
<feature type="region of interest" description="Disordered" evidence="8">
    <location>
        <begin position="1"/>
        <end position="24"/>
    </location>
</feature>
<dbReference type="PANTHER" id="PTHR30472">
    <property type="entry name" value="FERRIC ENTEROBACTIN TRANSPORT SYSTEM PERMEASE PROTEIN"/>
    <property type="match status" value="1"/>
</dbReference>
<gene>
    <name evidence="10" type="ORF">GCM10023082_32860</name>
</gene>
<keyword evidence="7 9" id="KW-0472">Membrane</keyword>
<keyword evidence="3" id="KW-0813">Transport</keyword>
<evidence type="ECO:0000256" key="3">
    <source>
        <dbReference type="ARBA" id="ARBA00022448"/>
    </source>
</evidence>
<evidence type="ECO:0000256" key="4">
    <source>
        <dbReference type="ARBA" id="ARBA00022475"/>
    </source>
</evidence>
<evidence type="ECO:0000256" key="6">
    <source>
        <dbReference type="ARBA" id="ARBA00022989"/>
    </source>
</evidence>
<feature type="transmembrane region" description="Helical" evidence="9">
    <location>
        <begin position="86"/>
        <end position="105"/>
    </location>
</feature>
<dbReference type="RefSeq" id="WP_345647351.1">
    <property type="nucleotide sequence ID" value="NZ_BAABEP010000020.1"/>
</dbReference>
<evidence type="ECO:0000256" key="7">
    <source>
        <dbReference type="ARBA" id="ARBA00023136"/>
    </source>
</evidence>
<comment type="subcellular location">
    <subcellularLocation>
        <location evidence="1">Cell membrane</location>
        <topology evidence="1">Multi-pass membrane protein</topology>
    </subcellularLocation>
</comment>
<evidence type="ECO:0000313" key="10">
    <source>
        <dbReference type="EMBL" id="GAA3732842.1"/>
    </source>
</evidence>
<comment type="similarity">
    <text evidence="2">Belongs to the binding-protein-dependent transport system permease family. FecCD subfamily.</text>
</comment>
<keyword evidence="4" id="KW-1003">Cell membrane</keyword>
<feature type="transmembrane region" description="Helical" evidence="9">
    <location>
        <begin position="31"/>
        <end position="53"/>
    </location>
</feature>
<comment type="caution">
    <text evidence="10">The sequence shown here is derived from an EMBL/GenBank/DDBJ whole genome shotgun (WGS) entry which is preliminary data.</text>
</comment>
<feature type="transmembrane region" description="Helical" evidence="9">
    <location>
        <begin position="256"/>
        <end position="282"/>
    </location>
</feature>
<dbReference type="CDD" id="cd06550">
    <property type="entry name" value="TM_ABC_iron-siderophores_like"/>
    <property type="match status" value="1"/>
</dbReference>
<feature type="transmembrane region" description="Helical" evidence="9">
    <location>
        <begin position="141"/>
        <end position="160"/>
    </location>
</feature>
<dbReference type="Pfam" id="PF01032">
    <property type="entry name" value="FecCD"/>
    <property type="match status" value="1"/>
</dbReference>
<evidence type="ECO:0000256" key="1">
    <source>
        <dbReference type="ARBA" id="ARBA00004651"/>
    </source>
</evidence>
<evidence type="ECO:0000313" key="11">
    <source>
        <dbReference type="Proteomes" id="UP001499884"/>
    </source>
</evidence>
<accession>A0ABP7F6Z9</accession>
<dbReference type="Proteomes" id="UP001499884">
    <property type="component" value="Unassembled WGS sequence"/>
</dbReference>
<proteinExistence type="inferred from homology"/>
<feature type="transmembrane region" description="Helical" evidence="9">
    <location>
        <begin position="213"/>
        <end position="235"/>
    </location>
</feature>
<organism evidence="10 11">
    <name type="scientific">Streptomyces tremellae</name>
    <dbReference type="NCBI Taxonomy" id="1124239"/>
    <lineage>
        <taxon>Bacteria</taxon>
        <taxon>Bacillati</taxon>
        <taxon>Actinomycetota</taxon>
        <taxon>Actinomycetes</taxon>
        <taxon>Kitasatosporales</taxon>
        <taxon>Streptomycetaceae</taxon>
        <taxon>Streptomyces</taxon>
    </lineage>
</organism>
<evidence type="ECO:0000256" key="2">
    <source>
        <dbReference type="ARBA" id="ARBA00007935"/>
    </source>
</evidence>
<dbReference type="InterPro" id="IPR037294">
    <property type="entry name" value="ABC_BtuC-like"/>
</dbReference>
<dbReference type="EMBL" id="BAABEP010000020">
    <property type="protein sequence ID" value="GAA3732842.1"/>
    <property type="molecule type" value="Genomic_DNA"/>
</dbReference>
<name>A0ABP7F6Z9_9ACTN</name>
<keyword evidence="5 9" id="KW-0812">Transmembrane</keyword>
<dbReference type="SUPFAM" id="SSF81345">
    <property type="entry name" value="ABC transporter involved in vitamin B12 uptake, BtuC"/>
    <property type="match status" value="1"/>
</dbReference>
<feature type="transmembrane region" description="Helical" evidence="9">
    <location>
        <begin position="302"/>
        <end position="320"/>
    </location>
</feature>
<reference evidence="11" key="1">
    <citation type="journal article" date="2019" name="Int. J. Syst. Evol. Microbiol.">
        <title>The Global Catalogue of Microorganisms (GCM) 10K type strain sequencing project: providing services to taxonomists for standard genome sequencing and annotation.</title>
        <authorList>
            <consortium name="The Broad Institute Genomics Platform"/>
            <consortium name="The Broad Institute Genome Sequencing Center for Infectious Disease"/>
            <person name="Wu L."/>
            <person name="Ma J."/>
        </authorList>
    </citation>
    <scope>NUCLEOTIDE SEQUENCE [LARGE SCALE GENOMIC DNA]</scope>
    <source>
        <strain evidence="11">JCM 30846</strain>
    </source>
</reference>
<evidence type="ECO:0000256" key="8">
    <source>
        <dbReference type="SAM" id="MobiDB-lite"/>
    </source>
</evidence>
<feature type="transmembrane region" description="Helical" evidence="9">
    <location>
        <begin position="117"/>
        <end position="135"/>
    </location>
</feature>
<dbReference type="InterPro" id="IPR000522">
    <property type="entry name" value="ABC_transptr_permease_BtuC"/>
</dbReference>
<evidence type="ECO:0000256" key="5">
    <source>
        <dbReference type="ARBA" id="ARBA00022692"/>
    </source>
</evidence>
<feature type="transmembrane region" description="Helical" evidence="9">
    <location>
        <begin position="332"/>
        <end position="349"/>
    </location>
</feature>
<keyword evidence="6 9" id="KW-1133">Transmembrane helix</keyword>
<keyword evidence="11" id="KW-1185">Reference proteome</keyword>
<evidence type="ECO:0000256" key="9">
    <source>
        <dbReference type="SAM" id="Phobius"/>
    </source>
</evidence>
<feature type="transmembrane region" description="Helical" evidence="9">
    <location>
        <begin position="172"/>
        <end position="193"/>
    </location>
</feature>
<dbReference type="Gene3D" id="1.10.3470.10">
    <property type="entry name" value="ABC transporter involved in vitamin B12 uptake, BtuC"/>
    <property type="match status" value="1"/>
</dbReference>